<accession>A0A8J6NUE2</accession>
<dbReference type="EMBL" id="JACNIG010000398">
    <property type="protein sequence ID" value="MBC8434206.1"/>
    <property type="molecule type" value="Genomic_DNA"/>
</dbReference>
<name>A0A8J6NUE2_9BACT</name>
<evidence type="ECO:0000256" key="1">
    <source>
        <dbReference type="ARBA" id="ARBA00008769"/>
    </source>
</evidence>
<sequence>MALKKKWRIMTIVAIMVFSLCHASGYATEITDKFSIGGVLSGAYQYQDVSDAPGFDSKGKGAMTFQPELSFTPTANDEIFAKFGFGAGNALNDGTSPFTLATWAATLEADVQDINGRNRDYLLEAWYKHTFQFGETHSLGVTGGLIDAAGYLDENAYSNDEFTQFMNEALVNASNAFAPSFDIGGALEWEYSNFAVKGVIMQVGDTTADQRAYHFYGAQVGYTLNTGLGEGNYRLIIEGTSEDFTDPQGTKFESRGVMLFSFDQQLGEKLGAWTRFGWQDDKAEINYHSLYSGGVDISGKLWGREDDNIGIGYAYLSGGNATIDKTQVAEAYARCVLNEIFALTLDVQWMEDDYVVGNGPKGFIYGVRMAVEF</sequence>
<dbReference type="InterPro" id="IPR038673">
    <property type="entry name" value="OprB_sf"/>
</dbReference>
<dbReference type="GO" id="GO:0015288">
    <property type="term" value="F:porin activity"/>
    <property type="evidence" value="ECO:0007669"/>
    <property type="project" value="InterPro"/>
</dbReference>
<evidence type="ECO:0000313" key="4">
    <source>
        <dbReference type="Proteomes" id="UP000605201"/>
    </source>
</evidence>
<feature type="chain" id="PRO_5035337843" evidence="2">
    <location>
        <begin position="24"/>
        <end position="373"/>
    </location>
</feature>
<protein>
    <submittedName>
        <fullName evidence="3">Carbohydrate porin</fullName>
    </submittedName>
</protein>
<proteinExistence type="inferred from homology"/>
<keyword evidence="2" id="KW-0732">Signal</keyword>
<organism evidence="3 4">
    <name type="scientific">Candidatus Desulfatibia vada</name>
    <dbReference type="NCBI Taxonomy" id="2841696"/>
    <lineage>
        <taxon>Bacteria</taxon>
        <taxon>Pseudomonadati</taxon>
        <taxon>Thermodesulfobacteriota</taxon>
        <taxon>Desulfobacteria</taxon>
        <taxon>Desulfobacterales</taxon>
        <taxon>Desulfobacterales incertae sedis</taxon>
        <taxon>Candidatus Desulfatibia</taxon>
    </lineage>
</organism>
<gene>
    <name evidence="3" type="ORF">H8D96_20040</name>
</gene>
<comment type="caution">
    <text evidence="3">The sequence shown here is derived from an EMBL/GenBank/DDBJ whole genome shotgun (WGS) entry which is preliminary data.</text>
</comment>
<dbReference type="GO" id="GO:0008643">
    <property type="term" value="P:carbohydrate transport"/>
    <property type="evidence" value="ECO:0007669"/>
    <property type="project" value="InterPro"/>
</dbReference>
<evidence type="ECO:0000313" key="3">
    <source>
        <dbReference type="EMBL" id="MBC8434206.1"/>
    </source>
</evidence>
<evidence type="ECO:0000256" key="2">
    <source>
        <dbReference type="RuleBase" id="RU363072"/>
    </source>
</evidence>
<feature type="signal peptide" evidence="2">
    <location>
        <begin position="1"/>
        <end position="23"/>
    </location>
</feature>
<dbReference type="Gene3D" id="2.40.160.180">
    <property type="entry name" value="Carbohydrate-selective porin OprB"/>
    <property type="match status" value="1"/>
</dbReference>
<dbReference type="Proteomes" id="UP000605201">
    <property type="component" value="Unassembled WGS sequence"/>
</dbReference>
<dbReference type="Pfam" id="PF04966">
    <property type="entry name" value="OprB"/>
    <property type="match status" value="1"/>
</dbReference>
<dbReference type="AlphaFoldDB" id="A0A8J6NUE2"/>
<reference evidence="3 4" key="1">
    <citation type="submission" date="2020-08" db="EMBL/GenBank/DDBJ databases">
        <title>Bridging the membrane lipid divide: bacteria of the FCB group superphylum have the potential to synthesize archaeal ether lipids.</title>
        <authorList>
            <person name="Villanueva L."/>
            <person name="Von Meijenfeldt F.A.B."/>
            <person name="Westbye A.B."/>
            <person name="Yadav S."/>
            <person name="Hopmans E.C."/>
            <person name="Dutilh B.E."/>
            <person name="Sinninghe Damste J.S."/>
        </authorList>
    </citation>
    <scope>NUCLEOTIDE SEQUENCE [LARGE SCALE GENOMIC DNA]</scope>
    <source>
        <strain evidence="3">NIOZ-UU17</strain>
    </source>
</reference>
<dbReference type="GO" id="GO:0016020">
    <property type="term" value="C:membrane"/>
    <property type="evidence" value="ECO:0007669"/>
    <property type="project" value="InterPro"/>
</dbReference>
<dbReference type="InterPro" id="IPR007049">
    <property type="entry name" value="Carb-sel_porin_OprB"/>
</dbReference>
<comment type="similarity">
    <text evidence="1 2">Belongs to the OprB family.</text>
</comment>